<accession>A0A7W8EEY2</accession>
<proteinExistence type="predicted"/>
<organism evidence="2 3">
    <name type="scientific">Nonomuraea endophytica</name>
    <dbReference type="NCBI Taxonomy" id="714136"/>
    <lineage>
        <taxon>Bacteria</taxon>
        <taxon>Bacillati</taxon>
        <taxon>Actinomycetota</taxon>
        <taxon>Actinomycetes</taxon>
        <taxon>Streptosporangiales</taxon>
        <taxon>Streptosporangiaceae</taxon>
        <taxon>Nonomuraea</taxon>
    </lineage>
</organism>
<dbReference type="AlphaFoldDB" id="A0A7W8EEY2"/>
<dbReference type="Proteomes" id="UP000568380">
    <property type="component" value="Unassembled WGS sequence"/>
</dbReference>
<sequence length="298" mass="32920">MIRSSFAASWARPLLGVFRDGDRVTGAIGAVCRGLWPTRSSRPPLFLDVRLPAHSNAPTWCLPEGADGRELIRSFERAVAAELGWGLAGVVYRMVTEPALPLVVRRGAIVRQSPGSTEMDLGWSSADGWISTLSRNRRSTLRRQIKRIAQDGELRVREGSARRDLDPAELAALDERHASRLSSSFDPRLPLSPAYFAALLGREDVWTLSYHHGEKLLAFAMVYDHPVAPMYGPWAALPPEQGGRKDLYFDSYARIVAHATASGAKRLFAGRGFVDVKRSLGFEYVPMKVVAVPRWAIG</sequence>
<dbReference type="InterPro" id="IPR016181">
    <property type="entry name" value="Acyl_CoA_acyltransferase"/>
</dbReference>
<keyword evidence="3" id="KW-1185">Reference proteome</keyword>
<dbReference type="RefSeq" id="WP_184960326.1">
    <property type="nucleotide sequence ID" value="NZ_JACHIN010000002.1"/>
</dbReference>
<reference evidence="2 3" key="1">
    <citation type="submission" date="2020-08" db="EMBL/GenBank/DDBJ databases">
        <title>Genomic Encyclopedia of Type Strains, Phase IV (KMG-IV): sequencing the most valuable type-strain genomes for metagenomic binning, comparative biology and taxonomic classification.</title>
        <authorList>
            <person name="Goeker M."/>
        </authorList>
    </citation>
    <scope>NUCLEOTIDE SEQUENCE [LARGE SCALE GENOMIC DNA]</scope>
    <source>
        <strain evidence="2 3">DSM 45385</strain>
    </source>
</reference>
<gene>
    <name evidence="2" type="ORF">HNR40_002230</name>
</gene>
<dbReference type="EMBL" id="JACHIN010000002">
    <property type="protein sequence ID" value="MBB5076766.1"/>
    <property type="molecule type" value="Genomic_DNA"/>
</dbReference>
<evidence type="ECO:0000259" key="1">
    <source>
        <dbReference type="Pfam" id="PF13480"/>
    </source>
</evidence>
<feature type="domain" description="BioF2-like acetyltransferase" evidence="1">
    <location>
        <begin position="135"/>
        <end position="272"/>
    </location>
</feature>
<dbReference type="Pfam" id="PF13480">
    <property type="entry name" value="Acetyltransf_6"/>
    <property type="match status" value="1"/>
</dbReference>
<protein>
    <recommendedName>
        <fullName evidence="1">BioF2-like acetyltransferase domain-containing protein</fullName>
    </recommendedName>
</protein>
<evidence type="ECO:0000313" key="3">
    <source>
        <dbReference type="Proteomes" id="UP000568380"/>
    </source>
</evidence>
<dbReference type="SUPFAM" id="SSF55729">
    <property type="entry name" value="Acyl-CoA N-acyltransferases (Nat)"/>
    <property type="match status" value="1"/>
</dbReference>
<comment type="caution">
    <text evidence="2">The sequence shown here is derived from an EMBL/GenBank/DDBJ whole genome shotgun (WGS) entry which is preliminary data.</text>
</comment>
<name>A0A7W8EEY2_9ACTN</name>
<evidence type="ECO:0000313" key="2">
    <source>
        <dbReference type="EMBL" id="MBB5076766.1"/>
    </source>
</evidence>
<dbReference type="InterPro" id="IPR038740">
    <property type="entry name" value="BioF2-like_GNAT_dom"/>
</dbReference>